<protein>
    <submittedName>
        <fullName evidence="5">CBS domain-containing protein</fullName>
    </submittedName>
</protein>
<dbReference type="InterPro" id="IPR051257">
    <property type="entry name" value="Diverse_CBS-Domain"/>
</dbReference>
<dbReference type="InterPro" id="IPR018821">
    <property type="entry name" value="DUF294_put_nucleoTrafse_sb-bd"/>
</dbReference>
<dbReference type="InterPro" id="IPR000595">
    <property type="entry name" value="cNMP-bd_dom"/>
</dbReference>
<dbReference type="RefSeq" id="WP_132477674.1">
    <property type="nucleotide sequence ID" value="NZ_JBHRVM010000001.1"/>
</dbReference>
<dbReference type="Gene3D" id="3.10.580.10">
    <property type="entry name" value="CBS-domain"/>
    <property type="match status" value="1"/>
</dbReference>
<dbReference type="OrthoDB" id="9808528at2"/>
<evidence type="ECO:0000313" key="6">
    <source>
        <dbReference type="Proteomes" id="UP000294692"/>
    </source>
</evidence>
<dbReference type="PROSITE" id="PS51371">
    <property type="entry name" value="CBS"/>
    <property type="match status" value="2"/>
</dbReference>
<accession>A0A4R3UX53</accession>
<name>A0A4R3UX53_9BURK</name>
<dbReference type="InterPro" id="IPR018490">
    <property type="entry name" value="cNMP-bd_dom_sf"/>
</dbReference>
<dbReference type="Gene3D" id="2.60.120.10">
    <property type="entry name" value="Jelly Rolls"/>
    <property type="match status" value="1"/>
</dbReference>
<evidence type="ECO:0000259" key="4">
    <source>
        <dbReference type="PROSITE" id="PS51371"/>
    </source>
</evidence>
<dbReference type="SUPFAM" id="SSF51206">
    <property type="entry name" value="cAMP-binding domain-like"/>
    <property type="match status" value="1"/>
</dbReference>
<feature type="domain" description="CBS" evidence="4">
    <location>
        <begin position="246"/>
        <end position="304"/>
    </location>
</feature>
<reference evidence="5 6" key="1">
    <citation type="submission" date="2019-03" db="EMBL/GenBank/DDBJ databases">
        <title>Genomic Encyclopedia of Type Strains, Phase IV (KMG-IV): sequencing the most valuable type-strain genomes for metagenomic binning, comparative biology and taxonomic classification.</title>
        <authorList>
            <person name="Goeker M."/>
        </authorList>
    </citation>
    <scope>NUCLEOTIDE SEQUENCE [LARGE SCALE GENOMIC DNA]</scope>
    <source>
        <strain evidence="5 6">DSM 100048</strain>
    </source>
</reference>
<dbReference type="CDD" id="cd05401">
    <property type="entry name" value="NT_GlnE_GlnD_like"/>
    <property type="match status" value="1"/>
</dbReference>
<dbReference type="PANTHER" id="PTHR43080">
    <property type="entry name" value="CBS DOMAIN-CONTAINING PROTEIN CBSX3, MITOCHONDRIAL"/>
    <property type="match status" value="1"/>
</dbReference>
<dbReference type="AlphaFoldDB" id="A0A4R3UX53"/>
<evidence type="ECO:0000256" key="2">
    <source>
        <dbReference type="PROSITE-ProRule" id="PRU00703"/>
    </source>
</evidence>
<evidence type="ECO:0000313" key="5">
    <source>
        <dbReference type="EMBL" id="TCU95228.1"/>
    </source>
</evidence>
<dbReference type="SMART" id="SM00116">
    <property type="entry name" value="CBS"/>
    <property type="match status" value="2"/>
</dbReference>
<dbReference type="PANTHER" id="PTHR43080:SF2">
    <property type="entry name" value="CBS DOMAIN-CONTAINING PROTEIN"/>
    <property type="match status" value="1"/>
</dbReference>
<proteinExistence type="predicted"/>
<dbReference type="InterPro" id="IPR005105">
    <property type="entry name" value="GlnD_Uridyltrans_N"/>
</dbReference>
<dbReference type="Pfam" id="PF03445">
    <property type="entry name" value="DUF294"/>
    <property type="match status" value="1"/>
</dbReference>
<dbReference type="EMBL" id="SMBX01000008">
    <property type="protein sequence ID" value="TCU95228.1"/>
    <property type="molecule type" value="Genomic_DNA"/>
</dbReference>
<feature type="domain" description="Cyclic nucleotide-binding" evidence="3">
    <location>
        <begin position="30"/>
        <end position="134"/>
    </location>
</feature>
<dbReference type="Pfam" id="PF00571">
    <property type="entry name" value="CBS"/>
    <property type="match status" value="2"/>
</dbReference>
<feature type="domain" description="CBS" evidence="4">
    <location>
        <begin position="181"/>
        <end position="237"/>
    </location>
</feature>
<dbReference type="InterPro" id="IPR000644">
    <property type="entry name" value="CBS_dom"/>
</dbReference>
<dbReference type="Pfam" id="PF10335">
    <property type="entry name" value="DUF294_C"/>
    <property type="match status" value="1"/>
</dbReference>
<dbReference type="Proteomes" id="UP000294692">
    <property type="component" value="Unassembled WGS sequence"/>
</dbReference>
<evidence type="ECO:0000259" key="3">
    <source>
        <dbReference type="PROSITE" id="PS50042"/>
    </source>
</evidence>
<dbReference type="PROSITE" id="PS50042">
    <property type="entry name" value="CNMP_BINDING_3"/>
    <property type="match status" value="1"/>
</dbReference>
<keyword evidence="6" id="KW-1185">Reference proteome</keyword>
<dbReference type="InterPro" id="IPR014710">
    <property type="entry name" value="RmlC-like_jellyroll"/>
</dbReference>
<dbReference type="InterPro" id="IPR046342">
    <property type="entry name" value="CBS_dom_sf"/>
</dbReference>
<keyword evidence="1 2" id="KW-0129">CBS domain</keyword>
<gene>
    <name evidence="5" type="ORF">EV686_10871</name>
</gene>
<dbReference type="CDD" id="cd00038">
    <property type="entry name" value="CAP_ED"/>
    <property type="match status" value="1"/>
</dbReference>
<dbReference type="SUPFAM" id="SSF54631">
    <property type="entry name" value="CBS-domain pair"/>
    <property type="match status" value="1"/>
</dbReference>
<comment type="caution">
    <text evidence="5">The sequence shown here is derived from an EMBL/GenBank/DDBJ whole genome shotgun (WGS) entry which is preliminary data.</text>
</comment>
<sequence>MGKQDAQASAKLAVAQNLQGISTFLQAYPPFDQMEPAHVMFLVEHCMLRFYPSGSPILCPADGRVSHWHLVRQGRVAGLRKGTEDEPDTHLELLPGDGFPFAAMVGERPTRTVYTAAQDTFCLVLPADDFIRLLQMSDAFRDFALRGVSGLLGELGRQIRMTAAHTLGADHSLDMALRELVAREPIVCGPDASLRAAVALMNEHRTGSIAVVDADRRPLGIFTLRDLRRVVVNPEANLDAPIAQVMTPNPYHLKSADTAFDAAMQMTRHHIAHVCIVDDGRLTGVISDRDLFALQRVDLVHLARAIRQADSLEYLQSLREGIPKLVASMLAHGASAEQVLRLVTQLNDQTTARVIELVMHTHGDPGIPFGWIAFGSEARGEQTLLTDQDNGLIFEADDDAQAQERQALLLPLAKAINHALDQCGLRLCPGDIMAGNPRLCLAGFQWRAFFSRMFQSPTPHSLLNAAIFFDMRHAWGADCGFTQMQAHAVELAANASLFQHMMAKTALENQPPVGGIRNMLGQALGFGQNTIDLKKQALTLFVDAARLLSLAHGLTVPSTVQRLLQLGERGHLEPARAQTYVEAFNYLQQLRLRHHQRQRQDSKPLDNLIRPSDLNALEQRILRSALQQARHLQDSLRLRYQL</sequence>
<organism evidence="5 6">
    <name type="scientific">Paracandidimonas soli</name>
    <dbReference type="NCBI Taxonomy" id="1917182"/>
    <lineage>
        <taxon>Bacteria</taxon>
        <taxon>Pseudomonadati</taxon>
        <taxon>Pseudomonadota</taxon>
        <taxon>Betaproteobacteria</taxon>
        <taxon>Burkholderiales</taxon>
        <taxon>Alcaligenaceae</taxon>
        <taxon>Paracandidimonas</taxon>
    </lineage>
</organism>
<evidence type="ECO:0000256" key="1">
    <source>
        <dbReference type="ARBA" id="ARBA00023122"/>
    </source>
</evidence>
<dbReference type="GO" id="GO:0008773">
    <property type="term" value="F:[protein-PII] uridylyltransferase activity"/>
    <property type="evidence" value="ECO:0007669"/>
    <property type="project" value="InterPro"/>
</dbReference>